<evidence type="ECO:0000313" key="2">
    <source>
        <dbReference type="Proteomes" id="UP000590412"/>
    </source>
</evidence>
<keyword evidence="1" id="KW-0255">Endonuclease</keyword>
<comment type="caution">
    <text evidence="1">The sequence shown here is derived from an EMBL/GenBank/DDBJ whole genome shotgun (WGS) entry which is preliminary data.</text>
</comment>
<dbReference type="GO" id="GO:0003676">
    <property type="term" value="F:nucleic acid binding"/>
    <property type="evidence" value="ECO:0007669"/>
    <property type="project" value="InterPro"/>
</dbReference>
<protein>
    <submittedName>
        <fullName evidence="1">DDE endonuclease family protein</fullName>
    </submittedName>
</protein>
<keyword evidence="1" id="KW-0540">Nuclease</keyword>
<name>A0A8X7NKI6_CANPA</name>
<accession>A0A8X7NKI6</accession>
<organism evidence="1 2">
    <name type="scientific">Candida parapsilosis</name>
    <name type="common">Yeast</name>
    <dbReference type="NCBI Taxonomy" id="5480"/>
    <lineage>
        <taxon>Eukaryota</taxon>
        <taxon>Fungi</taxon>
        <taxon>Dikarya</taxon>
        <taxon>Ascomycota</taxon>
        <taxon>Saccharomycotina</taxon>
        <taxon>Pichiomycetes</taxon>
        <taxon>Debaryomycetaceae</taxon>
        <taxon>Candida/Lodderomyces clade</taxon>
        <taxon>Candida</taxon>
    </lineage>
</organism>
<reference evidence="1" key="1">
    <citation type="submission" date="2020-03" db="EMBL/GenBank/DDBJ databases">
        <title>FDA dAtabase for Regulatory Grade micrObial Sequences (FDA-ARGOS): Supporting development and validation of Infectious Disease Dx tests.</title>
        <authorList>
            <person name="Campos J."/>
            <person name="Goldberg B."/>
            <person name="Tallon L."/>
            <person name="Sadzewicz L."/>
            <person name="Vavikolanu K."/>
            <person name="Mehta A."/>
            <person name="Aluvathingal J."/>
            <person name="Nadendla S."/>
            <person name="Nandy P."/>
            <person name="Geyer C."/>
            <person name="Yan Y."/>
            <person name="Sichtig H."/>
        </authorList>
    </citation>
    <scope>NUCLEOTIDE SEQUENCE [LARGE SCALE GENOMIC DNA]</scope>
    <source>
        <strain evidence="1">FDAARGOS_652</strain>
    </source>
</reference>
<dbReference type="Proteomes" id="UP000590412">
    <property type="component" value="Unassembled WGS sequence"/>
</dbReference>
<sequence length="235" mass="26875">MNFKLTFRNDGYVDGLGNCFNSESDSMGRGRETAPLESCFSYSDYNEAFYSTKIEVDNLHSDIECDGVDVDIYSKQDEVCKRKIKSCTYFSEAQKQRFWQLVFEQRFEWALENKDKVYFGKNCVFIDETGFNISMRREYGWPKVGEKAVLKVSVTRGLKVSFLGAISSKGCVDLKVRLLAETAPNNKRKADSNTTVSEKKSRVGTTVDHFYSFVKSVLRGIETNKALEELETFDT</sequence>
<dbReference type="InterPro" id="IPR036397">
    <property type="entry name" value="RNaseH_sf"/>
</dbReference>
<gene>
    <name evidence="1" type="ORF">FOB60_003888</name>
</gene>
<dbReference type="Gene3D" id="3.30.420.10">
    <property type="entry name" value="Ribonuclease H-like superfamily/Ribonuclease H"/>
    <property type="match status" value="1"/>
</dbReference>
<evidence type="ECO:0000313" key="1">
    <source>
        <dbReference type="EMBL" id="KAF6051220.1"/>
    </source>
</evidence>
<dbReference type="GO" id="GO:0004519">
    <property type="term" value="F:endonuclease activity"/>
    <property type="evidence" value="ECO:0007669"/>
    <property type="project" value="UniProtKB-KW"/>
</dbReference>
<proteinExistence type="predicted"/>
<keyword evidence="1" id="KW-0378">Hydrolase</keyword>
<dbReference type="EMBL" id="JABWAB010000005">
    <property type="protein sequence ID" value="KAF6051220.1"/>
    <property type="molecule type" value="Genomic_DNA"/>
</dbReference>
<dbReference type="AlphaFoldDB" id="A0A8X7NKI6"/>